<dbReference type="Pfam" id="PF08448">
    <property type="entry name" value="PAS_4"/>
    <property type="match status" value="1"/>
</dbReference>
<evidence type="ECO:0000313" key="4">
    <source>
        <dbReference type="EMBL" id="MBM9623099.1"/>
    </source>
</evidence>
<sequence length="802" mass="84009">MSTDGDAPVADTRHPEGCALVVVGADDTILACTAEALALIGEPAGALTGRRAGDLFADPGVWPRLRAGASGPCPLSESAVLHGRPEPVLCALLPVEGTGDAHAVLRLVPAGTVARREQNEALMRALTSQSGIGLAIHDEELRLLRINPLPEDVQRLIEAGGDGSAIGRRLHELLTPQDAAVIETQLRRVASTGVPLVDFVTSARLVQAPHSDRTISLSALRLSGEAGAVHGVAVTFTDVTESERAQRRSALVATAASALGRSLETGRNAQVLADLLVPAFADLASVDITETVLVGEEPGEFATGAPLRRVAAVASDGVWPGELYQPGEILRVQGYESDRLRLGSAVIVADLDALRPRITGDPDRIRLLLADRAASFMVVPLQARGHVLGAVGLWRAGDRPPFEAHDASVAEDIASRAGLAIDNARRYTRERRTAESLQRSLLPRPVLKLTAAETAGIYVPGRTVAGTGGSWFDVITLSSARVAFVVGTVRGHGLGAAAAMGSLRTAVRTLSDLDPPPDELLTHLDDLVVRLAEDEPPGDTEGSVRGATCLYAVYDPVTARCLLASAGHAPPLLAAAGGTTAAVDMPTGPALGLDGAPFEPVELELGRGDMLALTAGSLAGDGTAGTAPVAEHLRRAAAEPARPVPEIGRTLLVPFLADPPDDDAALLLARLAVTPEDSVATWEFPADGKVVAEARAEVTARLAAWGLDELVFTTELIVSELVTNAIRYAGGPVGVRLIRDRRLVLEVSDPSQTQPHLRRARLTDEGGRGLFLIAQLTHRWGSRYTAHGKTIWTEQQLPPAGA</sequence>
<evidence type="ECO:0000313" key="5">
    <source>
        <dbReference type="Proteomes" id="UP000664109"/>
    </source>
</evidence>
<dbReference type="Pfam" id="PF01590">
    <property type="entry name" value="GAF"/>
    <property type="match status" value="1"/>
</dbReference>
<dbReference type="Gene3D" id="3.60.40.10">
    <property type="entry name" value="PPM-type phosphatase domain"/>
    <property type="match status" value="1"/>
</dbReference>
<dbReference type="Pfam" id="PF07228">
    <property type="entry name" value="SpoIIE"/>
    <property type="match status" value="1"/>
</dbReference>
<dbReference type="InterPro" id="IPR013656">
    <property type="entry name" value="PAS_4"/>
</dbReference>
<dbReference type="InterPro" id="IPR003594">
    <property type="entry name" value="HATPase_dom"/>
</dbReference>
<organism evidence="4 5">
    <name type="scientific">Streptomyces zhihengii</name>
    <dbReference type="NCBI Taxonomy" id="1818004"/>
    <lineage>
        <taxon>Bacteria</taxon>
        <taxon>Bacillati</taxon>
        <taxon>Actinomycetota</taxon>
        <taxon>Actinomycetes</taxon>
        <taxon>Kitasatosporales</taxon>
        <taxon>Streptomycetaceae</taxon>
        <taxon>Streptomyces</taxon>
    </lineage>
</organism>
<accession>A0ABS2V085</accession>
<dbReference type="InterPro" id="IPR052016">
    <property type="entry name" value="Bact_Sigma-Reg"/>
</dbReference>
<dbReference type="InterPro" id="IPR035965">
    <property type="entry name" value="PAS-like_dom_sf"/>
</dbReference>
<protein>
    <submittedName>
        <fullName evidence="4">SpoIIE family protein phosphatase</fullName>
    </submittedName>
</protein>
<dbReference type="CDD" id="cd00130">
    <property type="entry name" value="PAS"/>
    <property type="match status" value="1"/>
</dbReference>
<dbReference type="PANTHER" id="PTHR43156:SF2">
    <property type="entry name" value="STAGE II SPORULATION PROTEIN E"/>
    <property type="match status" value="1"/>
</dbReference>
<keyword evidence="5" id="KW-1185">Reference proteome</keyword>
<feature type="domain" description="GAF" evidence="2">
    <location>
        <begin position="247"/>
        <end position="431"/>
    </location>
</feature>
<feature type="domain" description="PPM-type phosphatase" evidence="3">
    <location>
        <begin position="449"/>
        <end position="671"/>
    </location>
</feature>
<dbReference type="Gene3D" id="3.30.565.10">
    <property type="entry name" value="Histidine kinase-like ATPase, C-terminal domain"/>
    <property type="match status" value="1"/>
</dbReference>
<comment type="caution">
    <text evidence="4">The sequence shown here is derived from an EMBL/GenBank/DDBJ whole genome shotgun (WGS) entry which is preliminary data.</text>
</comment>
<dbReference type="SMART" id="SM00065">
    <property type="entry name" value="GAF"/>
    <property type="match status" value="1"/>
</dbReference>
<dbReference type="Gene3D" id="3.30.450.40">
    <property type="match status" value="1"/>
</dbReference>
<dbReference type="Proteomes" id="UP000664109">
    <property type="component" value="Unassembled WGS sequence"/>
</dbReference>
<dbReference type="SUPFAM" id="SSF55874">
    <property type="entry name" value="ATPase domain of HSP90 chaperone/DNA topoisomerase II/histidine kinase"/>
    <property type="match status" value="1"/>
</dbReference>
<dbReference type="SUPFAM" id="SSF55781">
    <property type="entry name" value="GAF domain-like"/>
    <property type="match status" value="1"/>
</dbReference>
<dbReference type="InterPro" id="IPR000014">
    <property type="entry name" value="PAS"/>
</dbReference>
<dbReference type="Gene3D" id="3.30.450.20">
    <property type="entry name" value="PAS domain"/>
    <property type="match status" value="1"/>
</dbReference>
<dbReference type="InterPro" id="IPR036457">
    <property type="entry name" value="PPM-type-like_dom_sf"/>
</dbReference>
<proteinExistence type="predicted"/>
<gene>
    <name evidence="4" type="ORF">JE024_31340</name>
</gene>
<reference evidence="4 5" key="1">
    <citation type="journal article" date="2016" name="Arch. Microbiol.">
        <title>Streptomyces zhihengii sp. nov., isolated from rhizospheric soil of Psammosilene tunicoides.</title>
        <authorList>
            <person name="Huang M.J."/>
            <person name="Fei J.J."/>
            <person name="Salam N."/>
            <person name="Kim C.J."/>
            <person name="Hozzein W.N."/>
            <person name="Xiao M."/>
            <person name="Huang H.Q."/>
            <person name="Li W.J."/>
        </authorList>
    </citation>
    <scope>NUCLEOTIDE SEQUENCE [LARGE SCALE GENOMIC DNA]</scope>
    <source>
        <strain evidence="4 5">YIM T102</strain>
    </source>
</reference>
<dbReference type="InterPro" id="IPR001932">
    <property type="entry name" value="PPM-type_phosphatase-like_dom"/>
</dbReference>
<dbReference type="SMART" id="SM00331">
    <property type="entry name" value="PP2C_SIG"/>
    <property type="match status" value="1"/>
</dbReference>
<dbReference type="PANTHER" id="PTHR43156">
    <property type="entry name" value="STAGE II SPORULATION PROTEIN E-RELATED"/>
    <property type="match status" value="1"/>
</dbReference>
<dbReference type="InterPro" id="IPR036890">
    <property type="entry name" value="HATPase_C_sf"/>
</dbReference>
<dbReference type="RefSeq" id="WP_205377275.1">
    <property type="nucleotide sequence ID" value="NZ_JAFEJA010000002.1"/>
</dbReference>
<keyword evidence="1" id="KW-0378">Hydrolase</keyword>
<evidence type="ECO:0000259" key="3">
    <source>
        <dbReference type="SMART" id="SM00331"/>
    </source>
</evidence>
<dbReference type="InterPro" id="IPR003018">
    <property type="entry name" value="GAF"/>
</dbReference>
<name>A0ABS2V085_9ACTN</name>
<evidence type="ECO:0000259" key="2">
    <source>
        <dbReference type="SMART" id="SM00065"/>
    </source>
</evidence>
<dbReference type="EMBL" id="JAFEJA010000002">
    <property type="protein sequence ID" value="MBM9623099.1"/>
    <property type="molecule type" value="Genomic_DNA"/>
</dbReference>
<dbReference type="CDD" id="cd16936">
    <property type="entry name" value="HATPase_RsbW-like"/>
    <property type="match status" value="1"/>
</dbReference>
<dbReference type="SUPFAM" id="SSF55785">
    <property type="entry name" value="PYP-like sensor domain (PAS domain)"/>
    <property type="match status" value="1"/>
</dbReference>
<dbReference type="Pfam" id="PF13581">
    <property type="entry name" value="HATPase_c_2"/>
    <property type="match status" value="1"/>
</dbReference>
<evidence type="ECO:0000256" key="1">
    <source>
        <dbReference type="ARBA" id="ARBA00022801"/>
    </source>
</evidence>
<dbReference type="InterPro" id="IPR029016">
    <property type="entry name" value="GAF-like_dom_sf"/>
</dbReference>